<evidence type="ECO:0000256" key="11">
    <source>
        <dbReference type="ARBA" id="ARBA00022848"/>
    </source>
</evidence>
<dbReference type="GO" id="GO:0005789">
    <property type="term" value="C:endoplasmic reticulum membrane"/>
    <property type="evidence" value="ECO:0007669"/>
    <property type="project" value="UniProtKB-SubCell"/>
</dbReference>
<name>A0A2C9JH16_BIOGL</name>
<evidence type="ECO:0000256" key="21">
    <source>
        <dbReference type="ARBA" id="ARBA00047426"/>
    </source>
</evidence>
<comment type="function">
    <text evidence="19">Broad spectrum monooxygenase that catalyzes the oxygenation of a wide variety of nitrogen- and sulfur-containing compounds including xenobiotics. Catalyzes the S-oxygenation of hypotaurine to produce taurine, an organic osmolyte involved in cell volume regulation as well as a variety of cytoprotective and developmental processes. In vitro, catalyzes the N-oxygenation of trimethylamine (TMA) to produce trimethylamine N-oxide (TMAO) and could therefore participate to the detoxification of this compound that is generated by the action of gut microbiota from dietary precursors such as choline, choline containing compounds, betaine or L-carnitine.</text>
</comment>
<dbReference type="Gene3D" id="3.50.50.60">
    <property type="entry name" value="FAD/NAD(P)-binding domain"/>
    <property type="match status" value="2"/>
</dbReference>
<comment type="function">
    <text evidence="18">Acts as a Baeyer-Villiger monooxygenase on a broad range of substrates. Catalyzes the insertion of an oxygen atom into a carbon-carbon bond adjacent to a carbonyl, which converts ketones to esters. Active on diverse carbonyl compounds, whereas soft nucleophiles are mostly non- or poorly reactive. In contrast with other forms of FMO it is non- or poorly active on 'classical' substrates such as drugs, pesticides, and dietary components containing soft nucleophilic heteroatoms. Able to oxidize drug molecules bearing a carbonyl group on an aliphatic chain, such as nabumetone and pentoxifylline. Also, in the absence of substrates, shows slow but yet significant NADPH oxidase activity. Acts as a positive modulator of cholesterol biosynthesis as well as glucose homeostasis, promoting metabolic aging via pleiotropic effects.</text>
</comment>
<evidence type="ECO:0000256" key="17">
    <source>
        <dbReference type="ARBA" id="ARBA00023136"/>
    </source>
</evidence>
<evidence type="ECO:0000256" key="33">
    <source>
        <dbReference type="PIRNR" id="PIRNR000332"/>
    </source>
</evidence>
<organism evidence="36 37">
    <name type="scientific">Biomphalaria glabrata</name>
    <name type="common">Bloodfluke planorb</name>
    <name type="synonym">Freshwater snail</name>
    <dbReference type="NCBI Taxonomy" id="6526"/>
    <lineage>
        <taxon>Eukaryota</taxon>
        <taxon>Metazoa</taxon>
        <taxon>Spiralia</taxon>
        <taxon>Lophotrochozoa</taxon>
        <taxon>Mollusca</taxon>
        <taxon>Gastropoda</taxon>
        <taxon>Heterobranchia</taxon>
        <taxon>Euthyneura</taxon>
        <taxon>Panpulmonata</taxon>
        <taxon>Hygrophila</taxon>
        <taxon>Lymnaeoidea</taxon>
        <taxon>Planorbidae</taxon>
        <taxon>Biomphalaria</taxon>
    </lineage>
</organism>
<comment type="catalytic activity">
    <reaction evidence="20">
        <text>hypotaurine + NADH + O2 + H(+) = taurine + NAD(+) + H2O</text>
        <dbReference type="Rhea" id="RHEA:74111"/>
        <dbReference type="ChEBI" id="CHEBI:15377"/>
        <dbReference type="ChEBI" id="CHEBI:15378"/>
        <dbReference type="ChEBI" id="CHEBI:15379"/>
        <dbReference type="ChEBI" id="CHEBI:57540"/>
        <dbReference type="ChEBI" id="CHEBI:57853"/>
        <dbReference type="ChEBI" id="CHEBI:57945"/>
        <dbReference type="ChEBI" id="CHEBI:507393"/>
        <dbReference type="EC" id="1.14.13.8"/>
    </reaction>
    <physiologicalReaction direction="left-to-right" evidence="20">
        <dbReference type="Rhea" id="RHEA:74112"/>
    </physiologicalReaction>
</comment>
<keyword evidence="9 33" id="KW-0256">Endoplasmic reticulum</keyword>
<keyword evidence="11" id="KW-0492">Microsome</keyword>
<evidence type="ECO:0000256" key="5">
    <source>
        <dbReference type="ARBA" id="ARBA00022481"/>
    </source>
</evidence>
<dbReference type="InterPro" id="IPR000960">
    <property type="entry name" value="Flavin_mOase"/>
</dbReference>
<evidence type="ECO:0000256" key="4">
    <source>
        <dbReference type="ARBA" id="ARBA00009183"/>
    </source>
</evidence>
<comment type="catalytic activity">
    <reaction evidence="22">
        <text>heptan-2-one + NADPH + O2 + H(+) = pentyl acetate + NADP(+) + H2O</text>
        <dbReference type="Rhea" id="RHEA:54836"/>
        <dbReference type="ChEBI" id="CHEBI:5672"/>
        <dbReference type="ChEBI" id="CHEBI:15377"/>
        <dbReference type="ChEBI" id="CHEBI:15378"/>
        <dbReference type="ChEBI" id="CHEBI:15379"/>
        <dbReference type="ChEBI" id="CHEBI:57783"/>
        <dbReference type="ChEBI" id="CHEBI:58349"/>
        <dbReference type="ChEBI" id="CHEBI:87362"/>
    </reaction>
    <physiologicalReaction direction="left-to-right" evidence="22">
        <dbReference type="Rhea" id="RHEA:54837"/>
    </physiologicalReaction>
</comment>
<evidence type="ECO:0000256" key="3">
    <source>
        <dbReference type="ARBA" id="ARBA00004524"/>
    </source>
</evidence>
<comment type="catalytic activity">
    <reaction evidence="26">
        <text>hypotaurine + NADPH + O2 + H(+) = taurine + NADP(+) + H2O</text>
        <dbReference type="Rhea" id="RHEA:69819"/>
        <dbReference type="ChEBI" id="CHEBI:15377"/>
        <dbReference type="ChEBI" id="CHEBI:15378"/>
        <dbReference type="ChEBI" id="CHEBI:15379"/>
        <dbReference type="ChEBI" id="CHEBI:57783"/>
        <dbReference type="ChEBI" id="CHEBI:57853"/>
        <dbReference type="ChEBI" id="CHEBI:58349"/>
        <dbReference type="ChEBI" id="CHEBI:507393"/>
        <dbReference type="EC" id="1.14.13.8"/>
    </reaction>
    <physiologicalReaction direction="left-to-right" evidence="26">
        <dbReference type="Rhea" id="RHEA:69820"/>
    </physiologicalReaction>
</comment>
<comment type="catalytic activity">
    <reaction evidence="29">
        <text>(2E)-geranial + NADPH + O2 + H(+) = (1E)-2,6-dimethylhepta-1,5-dien-1-yl formate + NADP(+) + H2O</text>
        <dbReference type="Rhea" id="RHEA:54860"/>
        <dbReference type="ChEBI" id="CHEBI:15377"/>
        <dbReference type="ChEBI" id="CHEBI:15378"/>
        <dbReference type="ChEBI" id="CHEBI:15379"/>
        <dbReference type="ChEBI" id="CHEBI:16980"/>
        <dbReference type="ChEBI" id="CHEBI:57783"/>
        <dbReference type="ChEBI" id="CHEBI:58349"/>
        <dbReference type="ChEBI" id="CHEBI:138375"/>
    </reaction>
    <physiologicalReaction direction="left-to-right" evidence="29">
        <dbReference type="Rhea" id="RHEA:54861"/>
    </physiologicalReaction>
</comment>
<dbReference type="RefSeq" id="XP_013068490.2">
    <property type="nucleotide sequence ID" value="XM_013213036.2"/>
</dbReference>
<dbReference type="GO" id="GO:0004499">
    <property type="term" value="F:N,N-dimethylaniline monooxygenase activity"/>
    <property type="evidence" value="ECO:0007669"/>
    <property type="project" value="UniProtKB-UniRule"/>
</dbReference>
<evidence type="ECO:0000256" key="22">
    <source>
        <dbReference type="ARBA" id="ARBA00047574"/>
    </source>
</evidence>
<comment type="catalytic activity">
    <reaction evidence="28">
        <text>octan-3-one + NADPH + O2 + H(+) = ethyl hexanoate + NADP(+) + H2O</text>
        <dbReference type="Rhea" id="RHEA:54856"/>
        <dbReference type="ChEBI" id="CHEBI:15377"/>
        <dbReference type="ChEBI" id="CHEBI:15378"/>
        <dbReference type="ChEBI" id="CHEBI:15379"/>
        <dbReference type="ChEBI" id="CHEBI:57783"/>
        <dbReference type="ChEBI" id="CHEBI:58349"/>
        <dbReference type="ChEBI" id="CHEBI:80946"/>
        <dbReference type="ChEBI" id="CHEBI:86055"/>
    </reaction>
    <physiologicalReaction direction="left-to-right" evidence="28">
        <dbReference type="Rhea" id="RHEA:54857"/>
    </physiologicalReaction>
</comment>
<dbReference type="Pfam" id="PF00743">
    <property type="entry name" value="FMO-like"/>
    <property type="match status" value="1"/>
</dbReference>
<dbReference type="GO" id="GO:0034899">
    <property type="term" value="F:trimethylamine monooxygenase activity"/>
    <property type="evidence" value="ECO:0007669"/>
    <property type="project" value="UniProtKB-EC"/>
</dbReference>
<evidence type="ECO:0000256" key="20">
    <source>
        <dbReference type="ARBA" id="ARBA00047338"/>
    </source>
</evidence>
<evidence type="ECO:0000256" key="13">
    <source>
        <dbReference type="ARBA" id="ARBA00022989"/>
    </source>
</evidence>
<evidence type="ECO:0000313" key="37">
    <source>
        <dbReference type="Proteomes" id="UP000076420"/>
    </source>
</evidence>
<evidence type="ECO:0000256" key="9">
    <source>
        <dbReference type="ARBA" id="ARBA00022824"/>
    </source>
</evidence>
<dbReference type="InterPro" id="IPR020946">
    <property type="entry name" value="Flavin_mOase-like"/>
</dbReference>
<keyword evidence="15 33" id="KW-0503">Monooxygenase</keyword>
<comment type="catalytic activity">
    <reaction evidence="30">
        <text>heptan-4-one + NADPH + O2 + H(+) = propyl butanoate + NADP(+) + H2O</text>
        <dbReference type="Rhea" id="RHEA:54852"/>
        <dbReference type="ChEBI" id="CHEBI:15377"/>
        <dbReference type="ChEBI" id="CHEBI:15378"/>
        <dbReference type="ChEBI" id="CHEBI:15379"/>
        <dbReference type="ChEBI" id="CHEBI:57783"/>
        <dbReference type="ChEBI" id="CHEBI:58349"/>
        <dbReference type="ChEBI" id="CHEBI:89484"/>
        <dbReference type="ChEBI" id="CHEBI:89719"/>
    </reaction>
    <physiologicalReaction direction="left-to-right" evidence="30">
        <dbReference type="Rhea" id="RHEA:54853"/>
    </physiologicalReaction>
</comment>
<dbReference type="PIRSF" id="PIRSF000332">
    <property type="entry name" value="FMO"/>
    <property type="match status" value="1"/>
</dbReference>
<comment type="catalytic activity">
    <reaction evidence="27">
        <text>trimethylamine + NADPH + O2 = trimethylamine N-oxide + NADP(+) + H2O</text>
        <dbReference type="Rhea" id="RHEA:31979"/>
        <dbReference type="ChEBI" id="CHEBI:15377"/>
        <dbReference type="ChEBI" id="CHEBI:15379"/>
        <dbReference type="ChEBI" id="CHEBI:15724"/>
        <dbReference type="ChEBI" id="CHEBI:57783"/>
        <dbReference type="ChEBI" id="CHEBI:58349"/>
        <dbReference type="ChEBI" id="CHEBI:58389"/>
        <dbReference type="EC" id="1.14.13.148"/>
    </reaction>
    <physiologicalReaction direction="left-to-right" evidence="27">
        <dbReference type="Rhea" id="RHEA:31980"/>
    </physiologicalReaction>
</comment>
<keyword evidence="14 33" id="KW-0560">Oxidoreductase</keyword>
<dbReference type="InterPro" id="IPR050346">
    <property type="entry name" value="FMO-like"/>
</dbReference>
<evidence type="ECO:0000256" key="6">
    <source>
        <dbReference type="ARBA" id="ARBA00022553"/>
    </source>
</evidence>
<dbReference type="FunFam" id="3.50.50.60:FF:000159">
    <property type="entry name" value="Dimethylaniline monooxygenase [N-oxide-forming]"/>
    <property type="match status" value="1"/>
</dbReference>
<dbReference type="PRINTS" id="PR00370">
    <property type="entry name" value="FMOXYGENASE"/>
</dbReference>
<evidence type="ECO:0000256" key="12">
    <source>
        <dbReference type="ARBA" id="ARBA00022857"/>
    </source>
</evidence>
<dbReference type="AlphaFoldDB" id="A0A2C9JH16"/>
<evidence type="ECO:0000256" key="30">
    <source>
        <dbReference type="ARBA" id="ARBA00048990"/>
    </source>
</evidence>
<feature type="transmembrane region" description="Helical" evidence="35">
    <location>
        <begin position="515"/>
        <end position="533"/>
    </location>
</feature>
<dbReference type="RefSeq" id="XP_013068491.2">
    <property type="nucleotide sequence ID" value="XM_013213037.2"/>
</dbReference>
<comment type="catalytic activity">
    <reaction evidence="25">
        <text>hexan-3-one + NADPH + O2 + H(+) = ethyl butanoate + NADP(+) + H2O</text>
        <dbReference type="Rhea" id="RHEA:54844"/>
        <dbReference type="ChEBI" id="CHEBI:15377"/>
        <dbReference type="ChEBI" id="CHEBI:15378"/>
        <dbReference type="ChEBI" id="CHEBI:15379"/>
        <dbReference type="ChEBI" id="CHEBI:57783"/>
        <dbReference type="ChEBI" id="CHEBI:58349"/>
        <dbReference type="ChEBI" id="CHEBI:88764"/>
        <dbReference type="ChEBI" id="CHEBI:89891"/>
    </reaction>
    <physiologicalReaction direction="left-to-right" evidence="25">
        <dbReference type="Rhea" id="RHEA:54845"/>
    </physiologicalReaction>
</comment>
<keyword evidence="17 33" id="KW-0472">Membrane</keyword>
<dbReference type="InterPro" id="IPR036188">
    <property type="entry name" value="FAD/NAD-bd_sf"/>
</dbReference>
<keyword evidence="12 33" id="KW-0521">NADP</keyword>
<sequence length="536" mass="61292">MEPKRVAVIGAGASGLVAIKACLDEGLVPVCFERTEHIGGLWRYTDKPVDGQACVMKSTVINTSKEIMAYSDFPIPAEFPIFMHNSHVYEYFKMYADNFKLAKHIKFNIEVLYVKRSEKFAITGQWEIKYRDKETDGVTTETFDGVLVCTGHHAEKYEPTFPGLSQFQGKVIHTHDYRKPEGFEDKRVLIIGVGNSGGDAAVELSRIASQVFLSTRRGTWILNRISDRGYPLDMVTFNRPMNCIIGLLPSVFNKLIKKKVNDKIDHDVYGLTPQHGVFQQHPMVNDDLPNRIICGSVKIKTDVKHFTSTGVEFMDGTFEDNIDIVLLATGYVFGFPFIDKEIIDVKENRVQLYKYMYPPDLEKNTLAVIGCFQPLGAIMPIAEMQCRLATRVIKGESFLPPKQRMWEDIREKEANMAKRYVKSQRHTIQVDYLPFMDELAELVGCKVDNWDLLKKDPVLAFKVMFDTVTPYTYRLYGPGKWQGARNAIMTQWDRTLAPLKTRPLPSSKGTLRNSYLFNLAIVLFVFFLLRFLFSLF</sequence>
<evidence type="ECO:0000256" key="24">
    <source>
        <dbReference type="ARBA" id="ARBA00047864"/>
    </source>
</evidence>
<proteinExistence type="inferred from homology"/>
<evidence type="ECO:0000256" key="19">
    <source>
        <dbReference type="ARBA" id="ARBA00045957"/>
    </source>
</evidence>
<evidence type="ECO:0000256" key="7">
    <source>
        <dbReference type="ARBA" id="ARBA00022630"/>
    </source>
</evidence>
<dbReference type="EnsemblMetazoa" id="BGLB002412-RB">
    <property type="protein sequence ID" value="BGLB002412-PB"/>
    <property type="gene ID" value="BGLB002412"/>
</dbReference>
<keyword evidence="7 33" id="KW-0285">Flavoprotein</keyword>
<reference evidence="36" key="1">
    <citation type="submission" date="2020-05" db="UniProtKB">
        <authorList>
            <consortium name="EnsemblMetazoa"/>
        </authorList>
    </citation>
    <scope>IDENTIFICATION</scope>
    <source>
        <strain evidence="36">BB02</strain>
    </source>
</reference>
<dbReference type="GO" id="GO:0050661">
    <property type="term" value="F:NADP binding"/>
    <property type="evidence" value="ECO:0007669"/>
    <property type="project" value="InterPro"/>
</dbReference>
<comment type="catalytic activity">
    <reaction evidence="32">
        <text>octan-3-one + NADPH + O2 + H(+) = pentyl propanoate + NADP(+) + H2O</text>
        <dbReference type="Rhea" id="RHEA:54840"/>
        <dbReference type="ChEBI" id="CHEBI:15377"/>
        <dbReference type="ChEBI" id="CHEBI:15378"/>
        <dbReference type="ChEBI" id="CHEBI:15379"/>
        <dbReference type="ChEBI" id="CHEBI:57783"/>
        <dbReference type="ChEBI" id="CHEBI:58349"/>
        <dbReference type="ChEBI" id="CHEBI:80946"/>
        <dbReference type="ChEBI" id="CHEBI:87373"/>
    </reaction>
    <physiologicalReaction direction="left-to-right" evidence="32">
        <dbReference type="Rhea" id="RHEA:54841"/>
    </physiologicalReaction>
</comment>
<evidence type="ECO:0000256" key="26">
    <source>
        <dbReference type="ARBA" id="ARBA00048041"/>
    </source>
</evidence>
<comment type="subcellular location">
    <subcellularLocation>
        <location evidence="2">Endoplasmic reticulum membrane</location>
        <topology evidence="2">Single-pass membrane protein</topology>
    </subcellularLocation>
    <subcellularLocation>
        <location evidence="3">Microsome membrane</location>
    </subcellularLocation>
</comment>
<dbReference type="VEuPathDB" id="VectorBase:BGLB002412"/>
<evidence type="ECO:0000256" key="18">
    <source>
        <dbReference type="ARBA" id="ARBA00045722"/>
    </source>
</evidence>
<dbReference type="GO" id="GO:0016174">
    <property type="term" value="F:NAD(P)H oxidase H2O2-forming activity"/>
    <property type="evidence" value="ECO:0007669"/>
    <property type="project" value="UniProtKB-EC"/>
</dbReference>
<dbReference type="STRING" id="6526.A0A2C9JH16"/>
<dbReference type="Proteomes" id="UP000076420">
    <property type="component" value="Unassembled WGS sequence"/>
</dbReference>
<comment type="catalytic activity">
    <reaction evidence="23">
        <text>sulcatone + NADPH + O2 + H(+) = 4-methylpent-3-en-1-yl acetate + NADP(+) + H2O</text>
        <dbReference type="Rhea" id="RHEA:54864"/>
        <dbReference type="ChEBI" id="CHEBI:15377"/>
        <dbReference type="ChEBI" id="CHEBI:15378"/>
        <dbReference type="ChEBI" id="CHEBI:15379"/>
        <dbReference type="ChEBI" id="CHEBI:16310"/>
        <dbReference type="ChEBI" id="CHEBI:57783"/>
        <dbReference type="ChEBI" id="CHEBI:58349"/>
        <dbReference type="ChEBI" id="CHEBI:138373"/>
    </reaction>
    <physiologicalReaction direction="left-to-right" evidence="23">
        <dbReference type="Rhea" id="RHEA:54865"/>
    </physiologicalReaction>
</comment>
<dbReference type="KEGG" id="bgt:106056340"/>
<keyword evidence="8 35" id="KW-0812">Transmembrane</keyword>
<evidence type="ECO:0000256" key="16">
    <source>
        <dbReference type="ARBA" id="ARBA00023098"/>
    </source>
</evidence>
<gene>
    <name evidence="36" type="primary">106056340</name>
</gene>
<comment type="catalytic activity">
    <reaction evidence="24">
        <text>NADPH + O2 + H(+) = H2O2 + NADP(+)</text>
        <dbReference type="Rhea" id="RHEA:11260"/>
        <dbReference type="ChEBI" id="CHEBI:15378"/>
        <dbReference type="ChEBI" id="CHEBI:15379"/>
        <dbReference type="ChEBI" id="CHEBI:16240"/>
        <dbReference type="ChEBI" id="CHEBI:57783"/>
        <dbReference type="ChEBI" id="CHEBI:58349"/>
        <dbReference type="EC" id="1.6.3.1"/>
    </reaction>
    <physiologicalReaction direction="left-to-right" evidence="24">
        <dbReference type="Rhea" id="RHEA:11261"/>
    </physiologicalReaction>
</comment>
<evidence type="ECO:0000256" key="2">
    <source>
        <dbReference type="ARBA" id="ARBA00004389"/>
    </source>
</evidence>
<keyword evidence="16" id="KW-0443">Lipid metabolism</keyword>
<evidence type="ECO:0000256" key="28">
    <source>
        <dbReference type="ARBA" id="ARBA00048459"/>
    </source>
</evidence>
<keyword evidence="13 35" id="KW-1133">Transmembrane helix</keyword>
<dbReference type="InterPro" id="IPR002257">
    <property type="entry name" value="Flavin_mOase_5"/>
</dbReference>
<evidence type="ECO:0000256" key="34">
    <source>
        <dbReference type="RuleBase" id="RU361177"/>
    </source>
</evidence>
<dbReference type="PRINTS" id="PR01125">
    <property type="entry name" value="FMOXYGENASE5"/>
</dbReference>
<evidence type="ECO:0000256" key="10">
    <source>
        <dbReference type="ARBA" id="ARBA00022827"/>
    </source>
</evidence>
<accession>A0A2C9JH16</accession>
<evidence type="ECO:0000256" key="23">
    <source>
        <dbReference type="ARBA" id="ARBA00047855"/>
    </source>
</evidence>
<evidence type="ECO:0000256" key="25">
    <source>
        <dbReference type="ARBA" id="ARBA00047977"/>
    </source>
</evidence>
<dbReference type="EnsemblMetazoa" id="BGLB002412-RC">
    <property type="protein sequence ID" value="BGLB002412-PC"/>
    <property type="gene ID" value="BGLB002412"/>
</dbReference>
<comment type="catalytic activity">
    <reaction evidence="31">
        <text>N,N-dimethylaniline + NADPH + O2 + H(+) = N,N-dimethylaniline N-oxide + NADP(+) + H2O</text>
        <dbReference type="Rhea" id="RHEA:24468"/>
        <dbReference type="ChEBI" id="CHEBI:15377"/>
        <dbReference type="ChEBI" id="CHEBI:15378"/>
        <dbReference type="ChEBI" id="CHEBI:15379"/>
        <dbReference type="ChEBI" id="CHEBI:16269"/>
        <dbReference type="ChEBI" id="CHEBI:17735"/>
        <dbReference type="ChEBI" id="CHEBI:57783"/>
        <dbReference type="ChEBI" id="CHEBI:58349"/>
        <dbReference type="EC" id="1.14.13.8"/>
    </reaction>
    <physiologicalReaction direction="left-to-right" evidence="31">
        <dbReference type="Rhea" id="RHEA:24469"/>
    </physiologicalReaction>
</comment>
<dbReference type="GO" id="GO:0050660">
    <property type="term" value="F:flavin adenine dinucleotide binding"/>
    <property type="evidence" value="ECO:0007669"/>
    <property type="project" value="InterPro"/>
</dbReference>
<evidence type="ECO:0000256" key="27">
    <source>
        <dbReference type="ARBA" id="ARBA00048088"/>
    </source>
</evidence>
<dbReference type="EC" id="1.-.-.-" evidence="34"/>
<keyword evidence="6" id="KW-0597">Phosphoprotein</keyword>
<dbReference type="OrthoDB" id="66881at2759"/>
<evidence type="ECO:0000256" key="32">
    <source>
        <dbReference type="ARBA" id="ARBA00049475"/>
    </source>
</evidence>
<evidence type="ECO:0000256" key="15">
    <source>
        <dbReference type="ARBA" id="ARBA00023033"/>
    </source>
</evidence>
<keyword evidence="10 33" id="KW-0274">FAD</keyword>
<keyword evidence="5" id="KW-0488">Methylation</keyword>
<dbReference type="PANTHER" id="PTHR23023">
    <property type="entry name" value="DIMETHYLANILINE MONOOXYGENASE"/>
    <property type="match status" value="1"/>
</dbReference>
<evidence type="ECO:0000256" key="1">
    <source>
        <dbReference type="ARBA" id="ARBA00001974"/>
    </source>
</evidence>
<comment type="catalytic activity">
    <reaction evidence="21">
        <text>hexan-3-one + NADPH + O2 + H(+) = propyl propanoate + NADP(+) + H2O</text>
        <dbReference type="Rhea" id="RHEA:54848"/>
        <dbReference type="ChEBI" id="CHEBI:15377"/>
        <dbReference type="ChEBI" id="CHEBI:15378"/>
        <dbReference type="ChEBI" id="CHEBI:15379"/>
        <dbReference type="ChEBI" id="CHEBI:57783"/>
        <dbReference type="ChEBI" id="CHEBI:58349"/>
        <dbReference type="ChEBI" id="CHEBI:89828"/>
        <dbReference type="ChEBI" id="CHEBI:89891"/>
    </reaction>
    <physiologicalReaction direction="left-to-right" evidence="21">
        <dbReference type="Rhea" id="RHEA:54849"/>
    </physiologicalReaction>
</comment>
<protein>
    <recommendedName>
        <fullName evidence="34">Flavin-containing monooxygenase</fullName>
        <ecNumber evidence="34">1.-.-.-</ecNumber>
    </recommendedName>
</protein>
<evidence type="ECO:0000256" key="29">
    <source>
        <dbReference type="ARBA" id="ARBA00048989"/>
    </source>
</evidence>
<comment type="cofactor">
    <cofactor evidence="1 33 34">
        <name>FAD</name>
        <dbReference type="ChEBI" id="CHEBI:57692"/>
    </cofactor>
</comment>
<evidence type="ECO:0000256" key="14">
    <source>
        <dbReference type="ARBA" id="ARBA00023002"/>
    </source>
</evidence>
<dbReference type="SUPFAM" id="SSF51905">
    <property type="entry name" value="FAD/NAD(P)-binding domain"/>
    <property type="match status" value="2"/>
</dbReference>
<comment type="similarity">
    <text evidence="4 33 34">Belongs to the FMO family.</text>
</comment>
<evidence type="ECO:0000313" key="36">
    <source>
        <dbReference type="EnsemblMetazoa" id="BGLB002412-PC"/>
    </source>
</evidence>
<evidence type="ECO:0000256" key="8">
    <source>
        <dbReference type="ARBA" id="ARBA00022692"/>
    </source>
</evidence>
<evidence type="ECO:0000256" key="31">
    <source>
        <dbReference type="ARBA" id="ARBA00049443"/>
    </source>
</evidence>
<dbReference type="GO" id="GO:0006629">
    <property type="term" value="P:lipid metabolic process"/>
    <property type="evidence" value="ECO:0007669"/>
    <property type="project" value="UniProtKB-KW"/>
</dbReference>
<dbReference type="VEuPathDB" id="VectorBase:BGLAX_046703"/>
<evidence type="ECO:0000256" key="35">
    <source>
        <dbReference type="SAM" id="Phobius"/>
    </source>
</evidence>